<protein>
    <submittedName>
        <fullName evidence="3">Uncharacterized protein</fullName>
    </submittedName>
</protein>
<reference evidence="3" key="1">
    <citation type="submission" date="2022-11" db="UniProtKB">
        <authorList>
            <consortium name="WormBaseParasite"/>
        </authorList>
    </citation>
    <scope>IDENTIFICATION</scope>
</reference>
<feature type="compositionally biased region" description="Polar residues" evidence="1">
    <location>
        <begin position="50"/>
        <end position="59"/>
    </location>
</feature>
<evidence type="ECO:0000313" key="2">
    <source>
        <dbReference type="Proteomes" id="UP000887572"/>
    </source>
</evidence>
<proteinExistence type="predicted"/>
<sequence length="446" mass="46850">MSKDLYPLYPSNSKKISASSPSKAYESERWFAPRADTQQDTSAPPRRSMFTPSRLQILSAQRGREARKPYWRCPMPSTKPSEMSNIERILQEGSTPSSSLTLGKQMMPPPPASIPLTPTVRQGPMKSFVRRRDPENGIMNKFSVDEDILTIDANEENNDALDKVQPLTIAPKAGFLGELGQSLFTFSNPTERAPRLDTKETGTQTDQIVTTTASPPVAVQNRGEPFDLTERVTASGDTMTTTTFGSTASAGGFQFANAAAPVANGNAFQVVEAPNSSSGGTTIRHGATDGGFSFAVPANGGTTTTTAAAAATFAETISFGNTAPVVGGFQFANAAAPVVNGNAFQFAEAPNSSSGTTTIRPGTTGGGFTFAVPASGDTTTATFAETFSFGNTAPAGGFQFTNAAPVANGNAFQFAEAPNSEHSASSGTIRHGISARKLLMAKRKKR</sequence>
<name>A0A914I1M5_GLORO</name>
<keyword evidence="2" id="KW-1185">Reference proteome</keyword>
<dbReference type="AlphaFoldDB" id="A0A914I1M5"/>
<organism evidence="2 3">
    <name type="scientific">Globodera rostochiensis</name>
    <name type="common">Golden nematode worm</name>
    <name type="synonym">Heterodera rostochiensis</name>
    <dbReference type="NCBI Taxonomy" id="31243"/>
    <lineage>
        <taxon>Eukaryota</taxon>
        <taxon>Metazoa</taxon>
        <taxon>Ecdysozoa</taxon>
        <taxon>Nematoda</taxon>
        <taxon>Chromadorea</taxon>
        <taxon>Rhabditida</taxon>
        <taxon>Tylenchina</taxon>
        <taxon>Tylenchomorpha</taxon>
        <taxon>Tylenchoidea</taxon>
        <taxon>Heteroderidae</taxon>
        <taxon>Heteroderinae</taxon>
        <taxon>Globodera</taxon>
    </lineage>
</organism>
<dbReference type="WBParaSite" id="Gr19_v10_g6662.t2">
    <property type="protein sequence ID" value="Gr19_v10_g6662.t2"/>
    <property type="gene ID" value="Gr19_v10_g6662"/>
</dbReference>
<feature type="compositionally biased region" description="Low complexity" evidence="1">
    <location>
        <begin position="10"/>
        <end position="24"/>
    </location>
</feature>
<evidence type="ECO:0000256" key="1">
    <source>
        <dbReference type="SAM" id="MobiDB-lite"/>
    </source>
</evidence>
<feature type="region of interest" description="Disordered" evidence="1">
    <location>
        <begin position="1"/>
        <end position="82"/>
    </location>
</feature>
<dbReference type="Proteomes" id="UP000887572">
    <property type="component" value="Unplaced"/>
</dbReference>
<evidence type="ECO:0000313" key="3">
    <source>
        <dbReference type="WBParaSite" id="Gr19_v10_g6662.t2"/>
    </source>
</evidence>
<accession>A0A914I1M5</accession>